<evidence type="ECO:0000259" key="9">
    <source>
        <dbReference type="PROSITE" id="PS50972"/>
    </source>
</evidence>
<keyword evidence="6" id="KW-0479">Metal-binding</keyword>
<evidence type="ECO:0000256" key="1">
    <source>
        <dbReference type="ARBA" id="ARBA00000012"/>
    </source>
</evidence>
<dbReference type="EC" id="2.5.1.15" evidence="4"/>
<dbReference type="GO" id="GO:0046656">
    <property type="term" value="P:folic acid biosynthetic process"/>
    <property type="evidence" value="ECO:0007669"/>
    <property type="project" value="UniProtKB-KW"/>
</dbReference>
<dbReference type="InterPro" id="IPR045031">
    <property type="entry name" value="DHP_synth-like"/>
</dbReference>
<dbReference type="GO" id="GO:0005829">
    <property type="term" value="C:cytosol"/>
    <property type="evidence" value="ECO:0007669"/>
    <property type="project" value="TreeGrafter"/>
</dbReference>
<evidence type="ECO:0000256" key="6">
    <source>
        <dbReference type="ARBA" id="ARBA00022723"/>
    </source>
</evidence>
<dbReference type="SUPFAM" id="SSF51717">
    <property type="entry name" value="Dihydropteroate synthetase-like"/>
    <property type="match status" value="1"/>
</dbReference>
<dbReference type="PANTHER" id="PTHR20941:SF1">
    <property type="entry name" value="FOLIC ACID SYNTHESIS PROTEIN FOL1"/>
    <property type="match status" value="1"/>
</dbReference>
<evidence type="ECO:0000313" key="10">
    <source>
        <dbReference type="EMBL" id="CAB4937894.1"/>
    </source>
</evidence>
<dbReference type="GO" id="GO:0046654">
    <property type="term" value="P:tetrahydrofolate biosynthetic process"/>
    <property type="evidence" value="ECO:0007669"/>
    <property type="project" value="TreeGrafter"/>
</dbReference>
<dbReference type="EMBL" id="CAFBNE010000015">
    <property type="protein sequence ID" value="CAB4937894.1"/>
    <property type="molecule type" value="Genomic_DNA"/>
</dbReference>
<dbReference type="PANTHER" id="PTHR20941">
    <property type="entry name" value="FOLATE SYNTHESIS PROTEINS"/>
    <property type="match status" value="1"/>
</dbReference>
<evidence type="ECO:0000256" key="3">
    <source>
        <dbReference type="ARBA" id="ARBA00004763"/>
    </source>
</evidence>
<keyword evidence="7" id="KW-0460">Magnesium</keyword>
<evidence type="ECO:0000256" key="5">
    <source>
        <dbReference type="ARBA" id="ARBA00022679"/>
    </source>
</evidence>
<dbReference type="InterPro" id="IPR000489">
    <property type="entry name" value="Pterin-binding_dom"/>
</dbReference>
<dbReference type="InterPro" id="IPR006390">
    <property type="entry name" value="DHP_synth_dom"/>
</dbReference>
<dbReference type="PROSITE" id="PS50972">
    <property type="entry name" value="PTERIN_BINDING"/>
    <property type="match status" value="1"/>
</dbReference>
<evidence type="ECO:0000256" key="4">
    <source>
        <dbReference type="ARBA" id="ARBA00012458"/>
    </source>
</evidence>
<reference evidence="10" key="1">
    <citation type="submission" date="2020-05" db="EMBL/GenBank/DDBJ databases">
        <authorList>
            <person name="Chiriac C."/>
            <person name="Salcher M."/>
            <person name="Ghai R."/>
            <person name="Kavagutti S V."/>
        </authorList>
    </citation>
    <scope>NUCLEOTIDE SEQUENCE</scope>
</reference>
<comment type="cofactor">
    <cofactor evidence="2">
        <name>Mg(2+)</name>
        <dbReference type="ChEBI" id="CHEBI:18420"/>
    </cofactor>
</comment>
<comment type="pathway">
    <text evidence="3">Cofactor biosynthesis; tetrahydrofolate biosynthesis; 7,8-dihydrofolate from 2-amino-4-hydroxy-6-hydroxymethyl-7,8-dihydropteridine diphosphate and 4-aminobenzoate: step 1/2.</text>
</comment>
<organism evidence="10">
    <name type="scientific">freshwater metagenome</name>
    <dbReference type="NCBI Taxonomy" id="449393"/>
    <lineage>
        <taxon>unclassified sequences</taxon>
        <taxon>metagenomes</taxon>
        <taxon>ecological metagenomes</taxon>
    </lineage>
</organism>
<dbReference type="PROSITE" id="PS00793">
    <property type="entry name" value="DHPS_2"/>
    <property type="match status" value="1"/>
</dbReference>
<dbReference type="CDD" id="cd00739">
    <property type="entry name" value="DHPS"/>
    <property type="match status" value="1"/>
</dbReference>
<evidence type="ECO:0000256" key="7">
    <source>
        <dbReference type="ARBA" id="ARBA00022842"/>
    </source>
</evidence>
<evidence type="ECO:0000256" key="8">
    <source>
        <dbReference type="ARBA" id="ARBA00022909"/>
    </source>
</evidence>
<evidence type="ECO:0000256" key="2">
    <source>
        <dbReference type="ARBA" id="ARBA00001946"/>
    </source>
</evidence>
<dbReference type="InterPro" id="IPR011005">
    <property type="entry name" value="Dihydropteroate_synth-like_sf"/>
</dbReference>
<keyword evidence="5" id="KW-0808">Transferase</keyword>
<accession>A0A6J7J5Q6</accession>
<dbReference type="GO" id="GO:0046872">
    <property type="term" value="F:metal ion binding"/>
    <property type="evidence" value="ECO:0007669"/>
    <property type="project" value="UniProtKB-KW"/>
</dbReference>
<protein>
    <recommendedName>
        <fullName evidence="4">dihydropteroate synthase</fullName>
        <ecNumber evidence="4">2.5.1.15</ecNumber>
    </recommendedName>
</protein>
<dbReference type="GO" id="GO:0004156">
    <property type="term" value="F:dihydropteroate synthase activity"/>
    <property type="evidence" value="ECO:0007669"/>
    <property type="project" value="UniProtKB-EC"/>
</dbReference>
<dbReference type="Pfam" id="PF00809">
    <property type="entry name" value="Pterin_bind"/>
    <property type="match status" value="1"/>
</dbReference>
<proteinExistence type="predicted"/>
<dbReference type="NCBIfam" id="TIGR01496">
    <property type="entry name" value="DHPS"/>
    <property type="match status" value="1"/>
</dbReference>
<gene>
    <name evidence="10" type="ORF">UFOPK3772_00696</name>
</gene>
<feature type="domain" description="Pterin-binding" evidence="9">
    <location>
        <begin position="16"/>
        <end position="278"/>
    </location>
</feature>
<dbReference type="PROSITE" id="PS00792">
    <property type="entry name" value="DHPS_1"/>
    <property type="match status" value="1"/>
</dbReference>
<sequence>MALRGLPAALAGVDRTLVMGILNVTPDSFSDGGEHLAAETAIAHGLAMQSHGADIVDVGGESTRPGAVRITAEEEQDRVLPVVVGLVEAGIAVSIDTMRASTAAAAVRAGACIVNDVSGGLADDEMYRAVAGLDAAYVVMHWRGPSTTMDRLAVYGNVVADVVAELGARVAEAVASGIDPASIIVDPGLGFAKEADHNWALLRDLGALETLGFPVLVGASRKRFLGSLLAEPAGGGSVEPRGMRGRDPATDAVSALASAAGAWAVRVHDVGNSRDAVLVGRAWARGFE</sequence>
<dbReference type="AlphaFoldDB" id="A0A6J7J5Q6"/>
<dbReference type="Gene3D" id="3.20.20.20">
    <property type="entry name" value="Dihydropteroate synthase-like"/>
    <property type="match status" value="1"/>
</dbReference>
<name>A0A6J7J5Q6_9ZZZZ</name>
<comment type="catalytic activity">
    <reaction evidence="1">
        <text>(7,8-dihydropterin-6-yl)methyl diphosphate + 4-aminobenzoate = 7,8-dihydropteroate + diphosphate</text>
        <dbReference type="Rhea" id="RHEA:19949"/>
        <dbReference type="ChEBI" id="CHEBI:17836"/>
        <dbReference type="ChEBI" id="CHEBI:17839"/>
        <dbReference type="ChEBI" id="CHEBI:33019"/>
        <dbReference type="ChEBI" id="CHEBI:72950"/>
        <dbReference type="EC" id="2.5.1.15"/>
    </reaction>
</comment>
<keyword evidence="8" id="KW-0289">Folate biosynthesis</keyword>
<dbReference type="FunFam" id="3.20.20.20:FF:000006">
    <property type="entry name" value="Dihydropteroate synthase"/>
    <property type="match status" value="1"/>
</dbReference>